<reference evidence="2 3" key="1">
    <citation type="submission" date="2020-08" db="EMBL/GenBank/DDBJ databases">
        <title>Croceimicrobium hydrocarbonivorans gen. nov., sp. nov., a novel marine bacterium isolated from a bacterial consortium that degrades polyethylene terephthalate.</title>
        <authorList>
            <person name="Liu R."/>
        </authorList>
    </citation>
    <scope>NUCLEOTIDE SEQUENCE [LARGE SCALE GENOMIC DNA]</scope>
    <source>
        <strain evidence="2 3">A20-9</strain>
    </source>
</reference>
<protein>
    <submittedName>
        <fullName evidence="2">Uncharacterized protein</fullName>
    </submittedName>
</protein>
<dbReference type="KEGG" id="chyd:H4K34_05065"/>
<dbReference type="AlphaFoldDB" id="A0A7H0VHL6"/>
<gene>
    <name evidence="2" type="ORF">H4K34_05065</name>
</gene>
<proteinExistence type="predicted"/>
<feature type="signal peptide" evidence="1">
    <location>
        <begin position="1"/>
        <end position="25"/>
    </location>
</feature>
<name>A0A7H0VHL6_9FLAO</name>
<accession>A0A7H0VHL6</accession>
<evidence type="ECO:0000313" key="2">
    <source>
        <dbReference type="EMBL" id="QNR25214.1"/>
    </source>
</evidence>
<keyword evidence="1" id="KW-0732">Signal</keyword>
<sequence length="322" mass="36585">MKKTLPVLIFLISLLSIQLSGQRHADPWEVYRGKYCYSISPAEYIGDTVKIWAEGGTYSGFCNGKSEKFAWASDSLKKLCDCNYRPKEGELGIIRFASPDSEDRIGIENILYLAEFNGHLVTIGCGSIIEKDSLSISEQDRKLQRRDSVENAIYAKGCAFKTAYFQGSPYAAGTFPIDRKAENLCCELQAKDVDTLLLLKAFYDNHGLGESNYEAVIWTENGRSYYRIFQNINNRLIQSANLDIDFRKAIDFFTQHQSSILNSEPQSLEAWSHPFTYLIQFKIGNKFYQESIAEYSLVGNPEHPKTTWINLIMSPIKAHIKS</sequence>
<evidence type="ECO:0000256" key="1">
    <source>
        <dbReference type="SAM" id="SignalP"/>
    </source>
</evidence>
<keyword evidence="3" id="KW-1185">Reference proteome</keyword>
<evidence type="ECO:0000313" key="3">
    <source>
        <dbReference type="Proteomes" id="UP000516305"/>
    </source>
</evidence>
<dbReference type="RefSeq" id="WP_210759740.1">
    <property type="nucleotide sequence ID" value="NZ_CP060139.1"/>
</dbReference>
<dbReference type="EMBL" id="CP060139">
    <property type="protein sequence ID" value="QNR25214.1"/>
    <property type="molecule type" value="Genomic_DNA"/>
</dbReference>
<feature type="chain" id="PRO_5028798577" evidence="1">
    <location>
        <begin position="26"/>
        <end position="322"/>
    </location>
</feature>
<organism evidence="2 3">
    <name type="scientific">Croceimicrobium hydrocarbonivorans</name>
    <dbReference type="NCBI Taxonomy" id="2761580"/>
    <lineage>
        <taxon>Bacteria</taxon>
        <taxon>Pseudomonadati</taxon>
        <taxon>Bacteroidota</taxon>
        <taxon>Flavobacteriia</taxon>
        <taxon>Flavobacteriales</taxon>
        <taxon>Owenweeksiaceae</taxon>
        <taxon>Croceimicrobium</taxon>
    </lineage>
</organism>
<dbReference type="Proteomes" id="UP000516305">
    <property type="component" value="Chromosome"/>
</dbReference>